<reference evidence="3" key="2">
    <citation type="submission" date="2021-09" db="EMBL/GenBank/DDBJ databases">
        <authorList>
            <person name="Gilroy R."/>
        </authorList>
    </citation>
    <scope>NUCLEOTIDE SEQUENCE</scope>
    <source>
        <strain evidence="3">ChiGjej2B2-19336</strain>
    </source>
</reference>
<gene>
    <name evidence="3" type="ORF">K8W16_06245</name>
</gene>
<dbReference type="EMBL" id="DYZA01000123">
    <property type="protein sequence ID" value="HJD97227.1"/>
    <property type="molecule type" value="Genomic_DNA"/>
</dbReference>
<evidence type="ECO:0000313" key="4">
    <source>
        <dbReference type="Proteomes" id="UP000698963"/>
    </source>
</evidence>
<feature type="chain" id="PRO_5037610242" evidence="2">
    <location>
        <begin position="29"/>
        <end position="85"/>
    </location>
</feature>
<name>A0A921AVR0_9BACT</name>
<reference evidence="3" key="1">
    <citation type="journal article" date="2021" name="PeerJ">
        <title>Extensive microbial diversity within the chicken gut microbiome revealed by metagenomics and culture.</title>
        <authorList>
            <person name="Gilroy R."/>
            <person name="Ravi A."/>
            <person name="Getino M."/>
            <person name="Pursley I."/>
            <person name="Horton D.L."/>
            <person name="Alikhan N.F."/>
            <person name="Baker D."/>
            <person name="Gharbi K."/>
            <person name="Hall N."/>
            <person name="Watson M."/>
            <person name="Adriaenssens E.M."/>
            <person name="Foster-Nyarko E."/>
            <person name="Jarju S."/>
            <person name="Secka A."/>
            <person name="Antonio M."/>
            <person name="Oren A."/>
            <person name="Chaudhuri R.R."/>
            <person name="La Ragione R."/>
            <person name="Hildebrand F."/>
            <person name="Pallen M.J."/>
        </authorList>
    </citation>
    <scope>NUCLEOTIDE SEQUENCE</scope>
    <source>
        <strain evidence="3">ChiGjej2B2-19336</strain>
    </source>
</reference>
<feature type="compositionally biased region" description="Basic residues" evidence="1">
    <location>
        <begin position="74"/>
        <end position="85"/>
    </location>
</feature>
<dbReference type="AlphaFoldDB" id="A0A921AVR0"/>
<keyword evidence="2" id="KW-0732">Signal</keyword>
<dbReference type="Proteomes" id="UP000698963">
    <property type="component" value="Unassembled WGS sequence"/>
</dbReference>
<evidence type="ECO:0000256" key="2">
    <source>
        <dbReference type="SAM" id="SignalP"/>
    </source>
</evidence>
<sequence>MRSFVYRLFMLAGIVVALWGAVSGRAQASVAHDEGVTANLEERPLIFSDLMPGYQDHLLSYHYSHSSHSSHYSHSSHRSHYSSRW</sequence>
<feature type="signal peptide" evidence="2">
    <location>
        <begin position="1"/>
        <end position="28"/>
    </location>
</feature>
<dbReference type="RefSeq" id="WP_304122163.1">
    <property type="nucleotide sequence ID" value="NZ_DYZA01000123.1"/>
</dbReference>
<accession>A0A921AVR0</accession>
<comment type="caution">
    <text evidence="3">The sequence shown here is derived from an EMBL/GenBank/DDBJ whole genome shotgun (WGS) entry which is preliminary data.</text>
</comment>
<evidence type="ECO:0000256" key="1">
    <source>
        <dbReference type="SAM" id="MobiDB-lite"/>
    </source>
</evidence>
<organism evidence="3 4">
    <name type="scientific">Mailhella massiliensis</name>
    <dbReference type="NCBI Taxonomy" id="1903261"/>
    <lineage>
        <taxon>Bacteria</taxon>
        <taxon>Pseudomonadati</taxon>
        <taxon>Thermodesulfobacteriota</taxon>
        <taxon>Desulfovibrionia</taxon>
        <taxon>Desulfovibrionales</taxon>
        <taxon>Desulfovibrionaceae</taxon>
        <taxon>Mailhella</taxon>
    </lineage>
</organism>
<proteinExistence type="predicted"/>
<evidence type="ECO:0000313" key="3">
    <source>
        <dbReference type="EMBL" id="HJD97227.1"/>
    </source>
</evidence>
<feature type="region of interest" description="Disordered" evidence="1">
    <location>
        <begin position="65"/>
        <end position="85"/>
    </location>
</feature>
<protein>
    <submittedName>
        <fullName evidence="3">Uncharacterized protein</fullName>
    </submittedName>
</protein>